<keyword evidence="1" id="KW-0805">Transcription regulation</keyword>
<evidence type="ECO:0000256" key="2">
    <source>
        <dbReference type="ARBA" id="ARBA00023125"/>
    </source>
</evidence>
<evidence type="ECO:0000256" key="3">
    <source>
        <dbReference type="ARBA" id="ARBA00023163"/>
    </source>
</evidence>
<dbReference type="Gene3D" id="1.10.10.10">
    <property type="entry name" value="Winged helix-like DNA-binding domain superfamily/Winged helix DNA-binding domain"/>
    <property type="match status" value="1"/>
</dbReference>
<name>A0A9X4M519_9ACTN</name>
<dbReference type="Pfam" id="PF09339">
    <property type="entry name" value="HTH_IclR"/>
    <property type="match status" value="1"/>
</dbReference>
<dbReference type="GO" id="GO:0045892">
    <property type="term" value="P:negative regulation of DNA-templated transcription"/>
    <property type="evidence" value="ECO:0007669"/>
    <property type="project" value="TreeGrafter"/>
</dbReference>
<keyword evidence="7" id="KW-1185">Reference proteome</keyword>
<gene>
    <name evidence="6" type="ORF">NVS88_20570</name>
</gene>
<feature type="region of interest" description="Disordered" evidence="4">
    <location>
        <begin position="304"/>
        <end position="323"/>
    </location>
</feature>
<protein>
    <submittedName>
        <fullName evidence="6">IclR family transcriptional regulator</fullName>
    </submittedName>
</protein>
<evidence type="ECO:0000256" key="1">
    <source>
        <dbReference type="ARBA" id="ARBA00023015"/>
    </source>
</evidence>
<dbReference type="AlphaFoldDB" id="A0A9X4M519"/>
<dbReference type="Gene3D" id="3.30.450.40">
    <property type="match status" value="1"/>
</dbReference>
<feature type="domain" description="IclR-ED" evidence="5">
    <location>
        <begin position="122"/>
        <end position="303"/>
    </location>
</feature>
<evidence type="ECO:0000313" key="7">
    <source>
        <dbReference type="Proteomes" id="UP001152755"/>
    </source>
</evidence>
<sequence>MKGVQSFIEHRSFCGYSHIMTTDAADQHVAATHATTGPASAVCSVAPPALSACPTGRDLPKSMLERMTLILDAFDRPSTRLTLKQIADRTRLPQSTTHRILDQLIYLHWINHGSFGYTPGRRALGLGGHDAKPCEIGEIRKAAAPHLHELHLRTGAAVHLAVLDGPDEIYLDKIGGRFAASLASRVGGRNPAHITTGGRAMLAGLDPQHIDTLVHDNLRRPSNPRDWTLGGLHKELDQIRRRRGLSIDHTGTMNFASVAMAISGSDGPVAAICLCPESSHATLGHVAPLLVEAVRQTSLELYPQDADQPAAPNIKISNTSHAT</sequence>
<dbReference type="PANTHER" id="PTHR30136:SF24">
    <property type="entry name" value="HTH-TYPE TRANSCRIPTIONAL REPRESSOR ALLR"/>
    <property type="match status" value="1"/>
</dbReference>
<dbReference type="InterPro" id="IPR036390">
    <property type="entry name" value="WH_DNA-bd_sf"/>
</dbReference>
<dbReference type="PANTHER" id="PTHR30136">
    <property type="entry name" value="HELIX-TURN-HELIX TRANSCRIPTIONAL REGULATOR, ICLR FAMILY"/>
    <property type="match status" value="1"/>
</dbReference>
<keyword evidence="2" id="KW-0238">DNA-binding</keyword>
<comment type="caution">
    <text evidence="6">The sequence shown here is derived from an EMBL/GenBank/DDBJ whole genome shotgun (WGS) entry which is preliminary data.</text>
</comment>
<dbReference type="InterPro" id="IPR014757">
    <property type="entry name" value="Tscrpt_reg_IclR_C"/>
</dbReference>
<reference evidence="6" key="1">
    <citation type="submission" date="2022-08" db="EMBL/GenBank/DDBJ databases">
        <title>Genome analysis of Corynebacteriales strain.</title>
        <authorList>
            <person name="Lee S.D."/>
        </authorList>
    </citation>
    <scope>NUCLEOTIDE SEQUENCE</scope>
    <source>
        <strain evidence="6">D3-21</strain>
    </source>
</reference>
<dbReference type="RefSeq" id="WP_277830466.1">
    <property type="nucleotide sequence ID" value="NZ_JAAIVF010000001.1"/>
</dbReference>
<dbReference type="Proteomes" id="UP001152755">
    <property type="component" value="Unassembled WGS sequence"/>
</dbReference>
<dbReference type="SUPFAM" id="SSF46785">
    <property type="entry name" value="Winged helix' DNA-binding domain"/>
    <property type="match status" value="1"/>
</dbReference>
<dbReference type="InterPro" id="IPR050707">
    <property type="entry name" value="HTH_MetabolicPath_Reg"/>
</dbReference>
<dbReference type="SUPFAM" id="SSF55781">
    <property type="entry name" value="GAF domain-like"/>
    <property type="match status" value="1"/>
</dbReference>
<organism evidence="6 7">
    <name type="scientific">Speluncibacter jeojiensis</name>
    <dbReference type="NCBI Taxonomy" id="2710754"/>
    <lineage>
        <taxon>Bacteria</taxon>
        <taxon>Bacillati</taxon>
        <taxon>Actinomycetota</taxon>
        <taxon>Actinomycetes</taxon>
        <taxon>Mycobacteriales</taxon>
        <taxon>Speluncibacteraceae</taxon>
        <taxon>Speluncibacter</taxon>
    </lineage>
</organism>
<dbReference type="Pfam" id="PF01614">
    <property type="entry name" value="IclR_C"/>
    <property type="match status" value="1"/>
</dbReference>
<evidence type="ECO:0000313" key="6">
    <source>
        <dbReference type="EMBL" id="MDG3016952.1"/>
    </source>
</evidence>
<proteinExistence type="predicted"/>
<keyword evidence="3" id="KW-0804">Transcription</keyword>
<accession>A0A9X4M519</accession>
<dbReference type="InterPro" id="IPR005471">
    <property type="entry name" value="Tscrpt_reg_IclR_N"/>
</dbReference>
<dbReference type="PROSITE" id="PS51078">
    <property type="entry name" value="ICLR_ED"/>
    <property type="match status" value="1"/>
</dbReference>
<dbReference type="EMBL" id="JANRHA010000020">
    <property type="protein sequence ID" value="MDG3016952.1"/>
    <property type="molecule type" value="Genomic_DNA"/>
</dbReference>
<dbReference type="GO" id="GO:0003700">
    <property type="term" value="F:DNA-binding transcription factor activity"/>
    <property type="evidence" value="ECO:0007669"/>
    <property type="project" value="TreeGrafter"/>
</dbReference>
<evidence type="ECO:0000259" key="5">
    <source>
        <dbReference type="PROSITE" id="PS51078"/>
    </source>
</evidence>
<dbReference type="GO" id="GO:0003677">
    <property type="term" value="F:DNA binding"/>
    <property type="evidence" value="ECO:0007669"/>
    <property type="project" value="UniProtKB-KW"/>
</dbReference>
<evidence type="ECO:0000256" key="4">
    <source>
        <dbReference type="SAM" id="MobiDB-lite"/>
    </source>
</evidence>
<dbReference type="InterPro" id="IPR036388">
    <property type="entry name" value="WH-like_DNA-bd_sf"/>
</dbReference>
<dbReference type="InterPro" id="IPR029016">
    <property type="entry name" value="GAF-like_dom_sf"/>
</dbReference>